<keyword evidence="3" id="KW-1185">Reference proteome</keyword>
<evidence type="ECO:0000313" key="2">
    <source>
        <dbReference type="EMBL" id="GLH74552.1"/>
    </source>
</evidence>
<accession>A0ABQ5QIY7</accession>
<dbReference type="InterPro" id="IPR011008">
    <property type="entry name" value="Dimeric_a/b-barrel"/>
</dbReference>
<organism evidence="2 3">
    <name type="scientific">Geothrix limicola</name>
    <dbReference type="NCBI Taxonomy" id="2927978"/>
    <lineage>
        <taxon>Bacteria</taxon>
        <taxon>Pseudomonadati</taxon>
        <taxon>Acidobacteriota</taxon>
        <taxon>Holophagae</taxon>
        <taxon>Holophagales</taxon>
        <taxon>Holophagaceae</taxon>
        <taxon>Geothrix</taxon>
    </lineage>
</organism>
<dbReference type="Pfam" id="PF03992">
    <property type="entry name" value="ABM"/>
    <property type="match status" value="1"/>
</dbReference>
<dbReference type="PROSITE" id="PS51725">
    <property type="entry name" value="ABM"/>
    <property type="match status" value="1"/>
</dbReference>
<sequence>MSVISNSRVKVMSALLTAQPGKQGEFLQTLQSLREEILLQAGCQECTIGQDIGEDSRFLIFMVWKDLAHLEAHMDSEAFRILLGATSVLTSPSGFRFIAADSAATLPGGLDRLHSLRLGRRASQF</sequence>
<dbReference type="SUPFAM" id="SSF54909">
    <property type="entry name" value="Dimeric alpha+beta barrel"/>
    <property type="match status" value="1"/>
</dbReference>
<gene>
    <name evidence="2" type="ORF">GETHLI_30540</name>
</gene>
<proteinExistence type="predicted"/>
<protein>
    <recommendedName>
        <fullName evidence="1">ABM domain-containing protein</fullName>
    </recommendedName>
</protein>
<name>A0ABQ5QIY7_9BACT</name>
<evidence type="ECO:0000259" key="1">
    <source>
        <dbReference type="PROSITE" id="PS51725"/>
    </source>
</evidence>
<dbReference type="Gene3D" id="3.30.70.100">
    <property type="match status" value="1"/>
</dbReference>
<dbReference type="Proteomes" id="UP001165069">
    <property type="component" value="Unassembled WGS sequence"/>
</dbReference>
<dbReference type="InterPro" id="IPR007138">
    <property type="entry name" value="ABM_dom"/>
</dbReference>
<feature type="domain" description="ABM" evidence="1">
    <location>
        <begin position="10"/>
        <end position="98"/>
    </location>
</feature>
<dbReference type="EMBL" id="BSDE01000007">
    <property type="protein sequence ID" value="GLH74552.1"/>
    <property type="molecule type" value="Genomic_DNA"/>
</dbReference>
<reference evidence="2 3" key="1">
    <citation type="journal article" date="2023" name="Antonie Van Leeuwenhoek">
        <title>Mesoterricola silvestris gen. nov., sp. nov., Mesoterricola sediminis sp. nov., Geothrix oryzae sp. nov., Geothrix edaphica sp. nov., Geothrix rubra sp. nov., and Geothrix limicola sp. nov., six novel members of Acidobacteriota isolated from soils.</title>
        <authorList>
            <person name="Itoh H."/>
            <person name="Sugisawa Y."/>
            <person name="Mise K."/>
            <person name="Xu Z."/>
            <person name="Kuniyasu M."/>
            <person name="Ushijima N."/>
            <person name="Kawano K."/>
            <person name="Kobayashi E."/>
            <person name="Shiratori Y."/>
            <person name="Masuda Y."/>
            <person name="Senoo K."/>
        </authorList>
    </citation>
    <scope>NUCLEOTIDE SEQUENCE [LARGE SCALE GENOMIC DNA]</scope>
    <source>
        <strain evidence="2 3">Red804</strain>
    </source>
</reference>
<evidence type="ECO:0000313" key="3">
    <source>
        <dbReference type="Proteomes" id="UP001165069"/>
    </source>
</evidence>
<comment type="caution">
    <text evidence="2">The sequence shown here is derived from an EMBL/GenBank/DDBJ whole genome shotgun (WGS) entry which is preliminary data.</text>
</comment>